<feature type="transmembrane region" description="Helical" evidence="5">
    <location>
        <begin position="715"/>
        <end position="733"/>
    </location>
</feature>
<feature type="transmembrane region" description="Helical" evidence="5">
    <location>
        <begin position="611"/>
        <end position="630"/>
    </location>
</feature>
<evidence type="ECO:0000256" key="4">
    <source>
        <dbReference type="SAM" id="Coils"/>
    </source>
</evidence>
<protein>
    <recommendedName>
        <fullName evidence="6">Leucine-binding protein domain-containing protein</fullName>
    </recommendedName>
</protein>
<dbReference type="AlphaFoldDB" id="A0A0A6P7Y1"/>
<dbReference type="SUPFAM" id="SSF53822">
    <property type="entry name" value="Periplasmic binding protein-like I"/>
    <property type="match status" value="1"/>
</dbReference>
<comment type="subcellular location">
    <subcellularLocation>
        <location evidence="1">Membrane</location>
        <topology evidence="1">Multi-pass membrane protein</topology>
    </subcellularLocation>
</comment>
<dbReference type="Gene3D" id="1.20.58.390">
    <property type="entry name" value="Neurotransmitter-gated ion-channel transmembrane domain"/>
    <property type="match status" value="1"/>
</dbReference>
<sequence>MKTKSWIFFAVIIVLLFMSLIWKSDEFLEKEPLYVAVAGPMTTANGKAMVQGIQLYLDQINQQGDGSPIKLLVFDDQNKPALAKKIALEIATQTDALAVIGHYSSSTSLAAAPIYQKYGIPAISGTATADNLTKGNDWYFRTIFNNSDQAMLLAHYVRKVLNYNEVDILFDEDVYGATLAKAFVQTAELIGLKVKHRWHFDNETRFKKSLEEMIATQQASPTKQGIVFLATHSTEAVEAIVSSRRQGIDQRIQFIGADALSSSNFLQKLKLSPQERSQPGYYSDGTYITSPFLFDIANERAQYFRHAFLKKYQEEPMTTSALYYDAAMLALNAIAPDKLASLEKKREQLKNNLWQLSRLEDALEGVTGSLYFDENGDAVKSIPIGVYQNGRAIVALYQFQAVSNVQNIENLLQKVLDNQIIEVNGKFLSRARVVYAGIDFNEISEIDFLKSIYTADFFIWFRFKGDFDDDNVEFVNMVQPNPLGKPISEKYLPDEDLTVRAYQIKTQFKAEFDFHDYPQDKQILPIYFRHQVLTREKLIYVVDAQGMNLNQFEKAETKNFFSVGGWDINKVLFFQNAHQNDSTLGLPNLFNQQQRIEFSQFNTLVKIERHVVAFVLKTLLPVLFLIMLGYSSFFIKAFAQKLALGVNMILAGSLFQLKLSSDLPNIDYIILIEYFFYLIYSMAVFIIVVAIVYHLRAEEEESEENKLRLKHINHFGRIFYPVILFLGIGAIIYL</sequence>
<organism evidence="7 8">
    <name type="scientific">Candidatus Thiomargarita nelsonii</name>
    <dbReference type="NCBI Taxonomy" id="1003181"/>
    <lineage>
        <taxon>Bacteria</taxon>
        <taxon>Pseudomonadati</taxon>
        <taxon>Pseudomonadota</taxon>
        <taxon>Gammaproteobacteria</taxon>
        <taxon>Thiotrichales</taxon>
        <taxon>Thiotrichaceae</taxon>
        <taxon>Thiomargarita</taxon>
    </lineage>
</organism>
<evidence type="ECO:0000256" key="5">
    <source>
        <dbReference type="SAM" id="Phobius"/>
    </source>
</evidence>
<dbReference type="CDD" id="cd19985">
    <property type="entry name" value="PBP1_ABC_HAAT-like"/>
    <property type="match status" value="1"/>
</dbReference>
<dbReference type="GO" id="GO:0016020">
    <property type="term" value="C:membrane"/>
    <property type="evidence" value="ECO:0007669"/>
    <property type="project" value="UniProtKB-SubCell"/>
</dbReference>
<proteinExistence type="inferred from homology"/>
<comment type="caution">
    <text evidence="7">The sequence shown here is derived from an EMBL/GenBank/DDBJ whole genome shotgun (WGS) entry which is preliminary data.</text>
</comment>
<evidence type="ECO:0000313" key="7">
    <source>
        <dbReference type="EMBL" id="KHD06905.2"/>
    </source>
</evidence>
<dbReference type="PANTHER" id="PTHR47151:SF2">
    <property type="entry name" value="AMINO ACID BINDING PROTEIN"/>
    <property type="match status" value="1"/>
</dbReference>
<feature type="transmembrane region" description="Helical" evidence="5">
    <location>
        <begin position="674"/>
        <end position="695"/>
    </location>
</feature>
<evidence type="ECO:0000256" key="2">
    <source>
        <dbReference type="ARBA" id="ARBA00010062"/>
    </source>
</evidence>
<comment type="similarity">
    <text evidence="2">Belongs to the leucine-binding protein family.</text>
</comment>
<keyword evidence="5" id="KW-1133">Transmembrane helix</keyword>
<dbReference type="PANTHER" id="PTHR47151">
    <property type="entry name" value="LEU/ILE/VAL-BINDING ABC TRANSPORTER SUBUNIT"/>
    <property type="match status" value="1"/>
</dbReference>
<evidence type="ECO:0000256" key="1">
    <source>
        <dbReference type="ARBA" id="ARBA00004141"/>
    </source>
</evidence>
<dbReference type="InterPro" id="IPR038050">
    <property type="entry name" value="Neuro_actylchol_rec"/>
</dbReference>
<accession>A0A0A6P7Y1</accession>
<dbReference type="Gene3D" id="2.70.170.10">
    <property type="entry name" value="Neurotransmitter-gated ion-channel ligand-binding domain"/>
    <property type="match status" value="1"/>
</dbReference>
<keyword evidence="3" id="KW-0732">Signal</keyword>
<reference evidence="7 8" key="1">
    <citation type="journal article" date="2016" name="Front. Microbiol.">
        <title>Single-Cell (Meta-)Genomics of a Dimorphic Candidatus Thiomargarita nelsonii Reveals Genomic Plasticity.</title>
        <authorList>
            <person name="Flood B.E."/>
            <person name="Fliss P."/>
            <person name="Jones D.S."/>
            <person name="Dick G.J."/>
            <person name="Jain S."/>
            <person name="Kaster A.K."/>
            <person name="Winkel M."/>
            <person name="Mussmann M."/>
            <person name="Bailey J."/>
        </authorList>
    </citation>
    <scope>NUCLEOTIDE SEQUENCE [LARGE SCALE GENOMIC DNA]</scope>
    <source>
        <strain evidence="7">Hydrate Ridge</strain>
    </source>
</reference>
<evidence type="ECO:0000259" key="6">
    <source>
        <dbReference type="Pfam" id="PF13458"/>
    </source>
</evidence>
<evidence type="ECO:0000313" key="8">
    <source>
        <dbReference type="Proteomes" id="UP000030428"/>
    </source>
</evidence>
<dbReference type="EMBL" id="JSZA02000028">
    <property type="protein sequence ID" value="KHD06905.2"/>
    <property type="molecule type" value="Genomic_DNA"/>
</dbReference>
<dbReference type="Pfam" id="PF13458">
    <property type="entry name" value="Peripla_BP_6"/>
    <property type="match status" value="1"/>
</dbReference>
<dbReference type="Gene3D" id="3.40.50.2300">
    <property type="match status" value="2"/>
</dbReference>
<keyword evidence="5" id="KW-0812">Transmembrane</keyword>
<dbReference type="GO" id="GO:0005230">
    <property type="term" value="F:extracellular ligand-gated monoatomic ion channel activity"/>
    <property type="evidence" value="ECO:0007669"/>
    <property type="project" value="InterPro"/>
</dbReference>
<evidence type="ECO:0000256" key="3">
    <source>
        <dbReference type="ARBA" id="ARBA00022729"/>
    </source>
</evidence>
<dbReference type="InterPro" id="IPR036734">
    <property type="entry name" value="Neur_chan_lig-bd_sf"/>
</dbReference>
<name>A0A0A6P7Y1_9GAMM</name>
<keyword evidence="4" id="KW-0175">Coiled coil</keyword>
<feature type="domain" description="Leucine-binding protein" evidence="6">
    <location>
        <begin position="37"/>
        <end position="361"/>
    </location>
</feature>
<keyword evidence="5" id="KW-0472">Membrane</keyword>
<dbReference type="SUPFAM" id="SSF90112">
    <property type="entry name" value="Neurotransmitter-gated ion-channel transmembrane pore"/>
    <property type="match status" value="1"/>
</dbReference>
<feature type="coiled-coil region" evidence="4">
    <location>
        <begin position="332"/>
        <end position="362"/>
    </location>
</feature>
<feature type="transmembrane region" description="Helical" evidence="5">
    <location>
        <begin position="642"/>
        <end position="659"/>
    </location>
</feature>
<keyword evidence="8" id="KW-1185">Reference proteome</keyword>
<dbReference type="InterPro" id="IPR028081">
    <property type="entry name" value="Leu-bd"/>
</dbReference>
<dbReference type="Proteomes" id="UP000030428">
    <property type="component" value="Unassembled WGS sequence"/>
</dbReference>
<dbReference type="InterPro" id="IPR036719">
    <property type="entry name" value="Neuro-gated_channel_TM_sf"/>
</dbReference>
<gene>
    <name evidence="7" type="ORF">PN36_09495</name>
</gene>
<dbReference type="InterPro" id="IPR028082">
    <property type="entry name" value="Peripla_BP_I"/>
</dbReference>